<protein>
    <submittedName>
        <fullName evidence="1">Uncharacterized protein</fullName>
    </submittedName>
</protein>
<name>A0A4Y2WVT7_ARAVE</name>
<dbReference type="EMBL" id="BGPR01066369">
    <property type="protein sequence ID" value="GBO40928.1"/>
    <property type="molecule type" value="Genomic_DNA"/>
</dbReference>
<proteinExistence type="predicted"/>
<sequence>MYFYDSLLQHIRMKLHFPPASKELSGAHSPVVSECVSRLEARQEVLEDAGTAPFDHYLTRDAAFWCHNEKKRMDSSISKSFLKERERDSPFREPYFVLDKAAGCWGWVGMGLMSAHLHNNEVDEISWNCNKHRRRKLEKMIFGSRYFAGIMRLGMEG</sequence>
<dbReference type="AlphaFoldDB" id="A0A4Y2WVT7"/>
<accession>A0A4Y2WVT7</accession>
<organism evidence="1 2">
    <name type="scientific">Araneus ventricosus</name>
    <name type="common">Orbweaver spider</name>
    <name type="synonym">Epeira ventricosa</name>
    <dbReference type="NCBI Taxonomy" id="182803"/>
    <lineage>
        <taxon>Eukaryota</taxon>
        <taxon>Metazoa</taxon>
        <taxon>Ecdysozoa</taxon>
        <taxon>Arthropoda</taxon>
        <taxon>Chelicerata</taxon>
        <taxon>Arachnida</taxon>
        <taxon>Araneae</taxon>
        <taxon>Araneomorphae</taxon>
        <taxon>Entelegynae</taxon>
        <taxon>Araneoidea</taxon>
        <taxon>Araneidae</taxon>
        <taxon>Araneus</taxon>
    </lineage>
</organism>
<comment type="caution">
    <text evidence="1">The sequence shown here is derived from an EMBL/GenBank/DDBJ whole genome shotgun (WGS) entry which is preliminary data.</text>
</comment>
<evidence type="ECO:0000313" key="1">
    <source>
        <dbReference type="EMBL" id="GBO40928.1"/>
    </source>
</evidence>
<dbReference type="OrthoDB" id="6464969at2759"/>
<keyword evidence="2" id="KW-1185">Reference proteome</keyword>
<gene>
    <name evidence="1" type="ORF">AVEN_28175_1</name>
</gene>
<dbReference type="Proteomes" id="UP000499080">
    <property type="component" value="Unassembled WGS sequence"/>
</dbReference>
<reference evidence="1 2" key="1">
    <citation type="journal article" date="2019" name="Sci. Rep.">
        <title>Orb-weaving spider Araneus ventricosus genome elucidates the spidroin gene catalogue.</title>
        <authorList>
            <person name="Kono N."/>
            <person name="Nakamura H."/>
            <person name="Ohtoshi R."/>
            <person name="Moran D.A.P."/>
            <person name="Shinohara A."/>
            <person name="Yoshida Y."/>
            <person name="Fujiwara M."/>
            <person name="Mori M."/>
            <person name="Tomita M."/>
            <person name="Arakawa K."/>
        </authorList>
    </citation>
    <scope>NUCLEOTIDE SEQUENCE [LARGE SCALE GENOMIC DNA]</scope>
</reference>
<evidence type="ECO:0000313" key="2">
    <source>
        <dbReference type="Proteomes" id="UP000499080"/>
    </source>
</evidence>